<dbReference type="Proteomes" id="UP001528823">
    <property type="component" value="Unassembled WGS sequence"/>
</dbReference>
<dbReference type="Gene3D" id="6.10.340.10">
    <property type="match status" value="1"/>
</dbReference>
<name>A0ABT5U2X6_9GAMM</name>
<dbReference type="EMBL" id="JAPMOU010000002">
    <property type="protein sequence ID" value="MDE1460718.1"/>
    <property type="molecule type" value="Genomic_DNA"/>
</dbReference>
<keyword evidence="6" id="KW-1185">Reference proteome</keyword>
<evidence type="ECO:0000256" key="2">
    <source>
        <dbReference type="SAM" id="Phobius"/>
    </source>
</evidence>
<dbReference type="Pfam" id="PF00563">
    <property type="entry name" value="EAL"/>
    <property type="match status" value="1"/>
</dbReference>
<dbReference type="PROSITE" id="PS50887">
    <property type="entry name" value="GGDEF"/>
    <property type="match status" value="1"/>
</dbReference>
<dbReference type="SUPFAM" id="SSF55073">
    <property type="entry name" value="Nucleotide cyclase"/>
    <property type="match status" value="1"/>
</dbReference>
<feature type="domain" description="EAL" evidence="3">
    <location>
        <begin position="418"/>
        <end position="672"/>
    </location>
</feature>
<dbReference type="PANTHER" id="PTHR44757">
    <property type="entry name" value="DIGUANYLATE CYCLASE DGCP"/>
    <property type="match status" value="1"/>
</dbReference>
<accession>A0ABT5U2X6</accession>
<organism evidence="5 6">
    <name type="scientific">Spartinivicinus poritis</name>
    <dbReference type="NCBI Taxonomy" id="2994640"/>
    <lineage>
        <taxon>Bacteria</taxon>
        <taxon>Pseudomonadati</taxon>
        <taxon>Pseudomonadota</taxon>
        <taxon>Gammaproteobacteria</taxon>
        <taxon>Oceanospirillales</taxon>
        <taxon>Zooshikellaceae</taxon>
        <taxon>Spartinivicinus</taxon>
    </lineage>
</organism>
<gene>
    <name evidence="5" type="ORF">ORQ98_01935</name>
</gene>
<protein>
    <submittedName>
        <fullName evidence="5">EAL domain-containing protein</fullName>
    </submittedName>
</protein>
<comment type="caution">
    <text evidence="5">The sequence shown here is derived from an EMBL/GenBank/DDBJ whole genome shotgun (WGS) entry which is preliminary data.</text>
</comment>
<keyword evidence="1" id="KW-0175">Coiled coil</keyword>
<dbReference type="Pfam" id="PF17149">
    <property type="entry name" value="CHASE5"/>
    <property type="match status" value="1"/>
</dbReference>
<proteinExistence type="predicted"/>
<feature type="transmembrane region" description="Helical" evidence="2">
    <location>
        <begin position="151"/>
        <end position="173"/>
    </location>
</feature>
<sequence>MLASKHKSTHRSLAKSTLTHILLISSIITLVIVCTQIYSDYHADLSVIDERLNNIERSYLTPIAKQAWDYNFEALSVTIDGIGKLPDVASVSFVNIENKAFVTNKREDIKYPRERVYPVNYMAGDRPVKVGQLTVVVELANVYERLIDKSILIAFSQAIKTFLVSVFILYFIYRLIVSRINKAKDFADAFSLDNLDTDEEPEFDSKDIKSNDELSQLLRAMEKMKKQLKEEIMKRERDQQKLFEQANYDSLTRLVNRKCAFDRLELLLIHAKRYDQALAVIYLDIDHFKDINDSLGHDAGDELLKVSAERLRNTVRKGDIACRLGGDEFLLILTNLNTPNSVEIVIEKLENSFSKSMHILKHNLYVTLSIGISIFPADGETMGQLIKNADTALYSAKKAGRNCHRYFEPQMNKWAEKRLEISSRLRKAISENEFTIYCQPLLNIKTGKVVGAEALIRWFNKEDGVTPPDNFIPLSEENGLIVAIGDQVAELVLATAVKWEMTWGNSFRMAINVSARELREANFVDRISKQIKKYNIRKSSIEIEVTERLLLDKSDKSVENLLKLSSFGIRLSLDDFGTGYSSLSYLQKYPFSTLKLDRSFLKKVPHDRKSAALSSAIIHLAHSLGFEVIAEGVETEEQYRFLEREGCDIVQGFFIAKPMSIQDFEHWMDQCNGTVGFDVDTLQPAKQINV</sequence>
<dbReference type="RefSeq" id="WP_274687090.1">
    <property type="nucleotide sequence ID" value="NZ_JAPMOU010000002.1"/>
</dbReference>
<dbReference type="PANTHER" id="PTHR44757:SF2">
    <property type="entry name" value="BIOFILM ARCHITECTURE MAINTENANCE PROTEIN MBAA"/>
    <property type="match status" value="1"/>
</dbReference>
<dbReference type="SMART" id="SM00267">
    <property type="entry name" value="GGDEF"/>
    <property type="match status" value="1"/>
</dbReference>
<dbReference type="InterPro" id="IPR029787">
    <property type="entry name" value="Nucleotide_cyclase"/>
</dbReference>
<dbReference type="InterPro" id="IPR035919">
    <property type="entry name" value="EAL_sf"/>
</dbReference>
<dbReference type="Gene3D" id="3.30.70.270">
    <property type="match status" value="1"/>
</dbReference>
<dbReference type="InterPro" id="IPR001633">
    <property type="entry name" value="EAL_dom"/>
</dbReference>
<evidence type="ECO:0000259" key="3">
    <source>
        <dbReference type="PROSITE" id="PS50883"/>
    </source>
</evidence>
<evidence type="ECO:0000259" key="4">
    <source>
        <dbReference type="PROSITE" id="PS50887"/>
    </source>
</evidence>
<dbReference type="InterPro" id="IPR000160">
    <property type="entry name" value="GGDEF_dom"/>
</dbReference>
<dbReference type="NCBIfam" id="TIGR00254">
    <property type="entry name" value="GGDEF"/>
    <property type="match status" value="1"/>
</dbReference>
<dbReference type="CDD" id="cd01948">
    <property type="entry name" value="EAL"/>
    <property type="match status" value="1"/>
</dbReference>
<dbReference type="InterPro" id="IPR033414">
    <property type="entry name" value="Sensor_dom"/>
</dbReference>
<dbReference type="Gene3D" id="3.20.20.450">
    <property type="entry name" value="EAL domain"/>
    <property type="match status" value="1"/>
</dbReference>
<evidence type="ECO:0000256" key="1">
    <source>
        <dbReference type="SAM" id="Coils"/>
    </source>
</evidence>
<reference evidence="5 6" key="1">
    <citation type="submission" date="2022-11" db="EMBL/GenBank/DDBJ databases">
        <title>Spartinivicinus poritis sp. nov., isolated from scleractinian coral Porites lutea.</title>
        <authorList>
            <person name="Zhang G."/>
            <person name="Cai L."/>
            <person name="Wei Q."/>
        </authorList>
    </citation>
    <scope>NUCLEOTIDE SEQUENCE [LARGE SCALE GENOMIC DNA]</scope>
    <source>
        <strain evidence="5 6">A2-2</strain>
    </source>
</reference>
<dbReference type="Pfam" id="PF00990">
    <property type="entry name" value="GGDEF"/>
    <property type="match status" value="1"/>
</dbReference>
<evidence type="ECO:0000313" key="5">
    <source>
        <dbReference type="EMBL" id="MDE1460718.1"/>
    </source>
</evidence>
<dbReference type="CDD" id="cd01949">
    <property type="entry name" value="GGDEF"/>
    <property type="match status" value="1"/>
</dbReference>
<dbReference type="SUPFAM" id="SSF141868">
    <property type="entry name" value="EAL domain-like"/>
    <property type="match status" value="1"/>
</dbReference>
<dbReference type="PROSITE" id="PS50883">
    <property type="entry name" value="EAL"/>
    <property type="match status" value="1"/>
</dbReference>
<dbReference type="InterPro" id="IPR043128">
    <property type="entry name" value="Rev_trsase/Diguanyl_cyclase"/>
</dbReference>
<feature type="transmembrane region" description="Helical" evidence="2">
    <location>
        <begin position="21"/>
        <end position="39"/>
    </location>
</feature>
<dbReference type="SMART" id="SM00052">
    <property type="entry name" value="EAL"/>
    <property type="match status" value="1"/>
</dbReference>
<feature type="coiled-coil region" evidence="1">
    <location>
        <begin position="211"/>
        <end position="245"/>
    </location>
</feature>
<evidence type="ECO:0000313" key="6">
    <source>
        <dbReference type="Proteomes" id="UP001528823"/>
    </source>
</evidence>
<keyword evidence="2" id="KW-0812">Transmembrane</keyword>
<dbReference type="InterPro" id="IPR052155">
    <property type="entry name" value="Biofilm_reg_signaling"/>
</dbReference>
<feature type="domain" description="GGDEF" evidence="4">
    <location>
        <begin position="276"/>
        <end position="409"/>
    </location>
</feature>
<keyword evidence="2" id="KW-1133">Transmembrane helix</keyword>
<keyword evidence="2" id="KW-0472">Membrane</keyword>